<gene>
    <name evidence="1" type="primary">ORF208083</name>
</gene>
<reference evidence="1" key="1">
    <citation type="submission" date="2014-12" db="EMBL/GenBank/DDBJ databases">
        <title>Insight into the proteome of Arion vulgaris.</title>
        <authorList>
            <person name="Aradska J."/>
            <person name="Bulat T."/>
            <person name="Smidak R."/>
            <person name="Sarate P."/>
            <person name="Gangsoo J."/>
            <person name="Sialana F."/>
            <person name="Bilban M."/>
            <person name="Lubec G."/>
        </authorList>
    </citation>
    <scope>NUCLEOTIDE SEQUENCE</scope>
    <source>
        <tissue evidence="1">Skin</tissue>
    </source>
</reference>
<sequence>MCHHQESTSMHAGSYLLAKSLDIRTPKHDSTKIITSKSNSLRYTNSLVETIT</sequence>
<evidence type="ECO:0000313" key="1">
    <source>
        <dbReference type="EMBL" id="CEK95614.1"/>
    </source>
</evidence>
<accession>A0A0B7BQQ4</accession>
<organism evidence="1">
    <name type="scientific">Arion vulgaris</name>
    <dbReference type="NCBI Taxonomy" id="1028688"/>
    <lineage>
        <taxon>Eukaryota</taxon>
        <taxon>Metazoa</taxon>
        <taxon>Spiralia</taxon>
        <taxon>Lophotrochozoa</taxon>
        <taxon>Mollusca</taxon>
        <taxon>Gastropoda</taxon>
        <taxon>Heterobranchia</taxon>
        <taxon>Euthyneura</taxon>
        <taxon>Panpulmonata</taxon>
        <taxon>Eupulmonata</taxon>
        <taxon>Stylommatophora</taxon>
        <taxon>Helicina</taxon>
        <taxon>Arionoidea</taxon>
        <taxon>Arionidae</taxon>
        <taxon>Arion</taxon>
    </lineage>
</organism>
<protein>
    <submittedName>
        <fullName evidence="1">Uncharacterized protein</fullName>
    </submittedName>
</protein>
<proteinExistence type="predicted"/>
<name>A0A0B7BQQ4_9EUPU</name>
<dbReference type="AlphaFoldDB" id="A0A0B7BQQ4"/>
<dbReference type="EMBL" id="HACG01048749">
    <property type="protein sequence ID" value="CEK95614.1"/>
    <property type="molecule type" value="Transcribed_RNA"/>
</dbReference>